<keyword evidence="1" id="KW-0812">Transmembrane</keyword>
<name>A0A7Y9FIT1_9CELL</name>
<feature type="transmembrane region" description="Helical" evidence="1">
    <location>
        <begin position="55"/>
        <end position="78"/>
    </location>
</feature>
<evidence type="ECO:0000313" key="5">
    <source>
        <dbReference type="Proteomes" id="UP000618382"/>
    </source>
</evidence>
<keyword evidence="5" id="KW-1185">Reference proteome</keyword>
<keyword evidence="1" id="KW-0472">Membrane</keyword>
<keyword evidence="1" id="KW-1133">Transmembrane helix</keyword>
<dbReference type="Proteomes" id="UP000618382">
    <property type="component" value="Unassembled WGS sequence"/>
</dbReference>
<gene>
    <name evidence="3" type="ORF">BKA21_002325</name>
    <name evidence="2" type="ORF">Col01nite_15970</name>
</gene>
<sequence length="117" mass="11538">MATVARPRLPAAVHLVRAGTVLVAAGGVAAVWWAATYQVPGGVCPAIMPPPFGCWPPRIGAGWAWTAGLVAAAALAVVLPGRVASGRTAVAGVAALTAAALCCVAVTSLVLPPPLVR</sequence>
<proteinExistence type="predicted"/>
<protein>
    <submittedName>
        <fullName evidence="3">Uncharacterized protein</fullName>
    </submittedName>
</protein>
<evidence type="ECO:0000313" key="4">
    <source>
        <dbReference type="Proteomes" id="UP000577956"/>
    </source>
</evidence>
<dbReference type="Proteomes" id="UP000577956">
    <property type="component" value="Unassembled WGS sequence"/>
</dbReference>
<evidence type="ECO:0000313" key="3">
    <source>
        <dbReference type="EMBL" id="NYD86776.1"/>
    </source>
</evidence>
<accession>A0A7Y9FIT1</accession>
<evidence type="ECO:0000313" key="2">
    <source>
        <dbReference type="EMBL" id="GIG32438.1"/>
    </source>
</evidence>
<evidence type="ECO:0000256" key="1">
    <source>
        <dbReference type="SAM" id="Phobius"/>
    </source>
</evidence>
<dbReference type="RefSeq" id="WP_140459290.1">
    <property type="nucleotide sequence ID" value="NZ_BAABFI010000001.1"/>
</dbReference>
<dbReference type="EMBL" id="BONN01000003">
    <property type="protein sequence ID" value="GIG32438.1"/>
    <property type="molecule type" value="Genomic_DNA"/>
</dbReference>
<dbReference type="EMBL" id="JACCBK010000001">
    <property type="protein sequence ID" value="NYD86776.1"/>
    <property type="molecule type" value="Genomic_DNA"/>
</dbReference>
<reference evidence="2 5" key="2">
    <citation type="submission" date="2021-01" db="EMBL/GenBank/DDBJ databases">
        <title>Whole genome shotgun sequence of Cellulomonas oligotrophica NBRC 109435.</title>
        <authorList>
            <person name="Komaki H."/>
            <person name="Tamura T."/>
        </authorList>
    </citation>
    <scope>NUCLEOTIDE SEQUENCE [LARGE SCALE GENOMIC DNA]</scope>
    <source>
        <strain evidence="2 5">NBRC 109435</strain>
    </source>
</reference>
<comment type="caution">
    <text evidence="3">The sequence shown here is derived from an EMBL/GenBank/DDBJ whole genome shotgun (WGS) entry which is preliminary data.</text>
</comment>
<reference evidence="3 4" key="1">
    <citation type="submission" date="2020-07" db="EMBL/GenBank/DDBJ databases">
        <title>Sequencing the genomes of 1000 actinobacteria strains.</title>
        <authorList>
            <person name="Klenk H.-P."/>
        </authorList>
    </citation>
    <scope>NUCLEOTIDE SEQUENCE [LARGE SCALE GENOMIC DNA]</scope>
    <source>
        <strain evidence="3 4">DSM 24482</strain>
    </source>
</reference>
<organism evidence="3 4">
    <name type="scientific">Cellulomonas oligotrophica</name>
    <dbReference type="NCBI Taxonomy" id="931536"/>
    <lineage>
        <taxon>Bacteria</taxon>
        <taxon>Bacillati</taxon>
        <taxon>Actinomycetota</taxon>
        <taxon>Actinomycetes</taxon>
        <taxon>Micrococcales</taxon>
        <taxon>Cellulomonadaceae</taxon>
        <taxon>Cellulomonas</taxon>
    </lineage>
</organism>
<feature type="transmembrane region" description="Helical" evidence="1">
    <location>
        <begin position="90"/>
        <end position="111"/>
    </location>
</feature>
<dbReference type="AlphaFoldDB" id="A0A7Y9FIT1"/>
<feature type="transmembrane region" description="Helical" evidence="1">
    <location>
        <begin position="12"/>
        <end position="35"/>
    </location>
</feature>